<reference evidence="5 6" key="1">
    <citation type="submission" date="2016-10" db="EMBL/GenBank/DDBJ databases">
        <authorList>
            <person name="de Groot N.N."/>
        </authorList>
    </citation>
    <scope>NUCLEOTIDE SEQUENCE [LARGE SCALE GENOMIC DNA]</scope>
    <source>
        <strain evidence="6">P4-7,KCTC 19426,CECT 7604</strain>
    </source>
</reference>
<dbReference type="Pfam" id="PF08541">
    <property type="entry name" value="ACP_syn_III_C"/>
    <property type="match status" value="1"/>
</dbReference>
<dbReference type="Pfam" id="PF08545">
    <property type="entry name" value="ACP_syn_III"/>
    <property type="match status" value="1"/>
</dbReference>
<dbReference type="GO" id="GO:0004315">
    <property type="term" value="F:3-oxoacyl-[acyl-carrier-protein] synthase activity"/>
    <property type="evidence" value="ECO:0007669"/>
    <property type="project" value="InterPro"/>
</dbReference>
<keyword evidence="2" id="KW-0012">Acyltransferase</keyword>
<keyword evidence="6" id="KW-1185">Reference proteome</keyword>
<dbReference type="SUPFAM" id="SSF53901">
    <property type="entry name" value="Thiolase-like"/>
    <property type="match status" value="1"/>
</dbReference>
<dbReference type="Proteomes" id="UP000198741">
    <property type="component" value="Chromosome I"/>
</dbReference>
<dbReference type="AlphaFoldDB" id="A0A1H0SHM1"/>
<dbReference type="GO" id="GO:0006633">
    <property type="term" value="P:fatty acid biosynthetic process"/>
    <property type="evidence" value="ECO:0007669"/>
    <property type="project" value="InterPro"/>
</dbReference>
<name>A0A1H0SHM1_9ACTN</name>
<keyword evidence="1" id="KW-0808">Transferase</keyword>
<evidence type="ECO:0000259" key="3">
    <source>
        <dbReference type="Pfam" id="PF08541"/>
    </source>
</evidence>
<dbReference type="GO" id="GO:0044550">
    <property type="term" value="P:secondary metabolite biosynthetic process"/>
    <property type="evidence" value="ECO:0007669"/>
    <property type="project" value="TreeGrafter"/>
</dbReference>
<dbReference type="PANTHER" id="PTHR34069:SF3">
    <property type="entry name" value="ACYL-COA:ACYL-COA ALKYLTRANSFERASE"/>
    <property type="match status" value="1"/>
</dbReference>
<organism evidence="5 6">
    <name type="scientific">Nakamurella panacisegetis</name>
    <dbReference type="NCBI Taxonomy" id="1090615"/>
    <lineage>
        <taxon>Bacteria</taxon>
        <taxon>Bacillati</taxon>
        <taxon>Actinomycetota</taxon>
        <taxon>Actinomycetes</taxon>
        <taxon>Nakamurellales</taxon>
        <taxon>Nakamurellaceae</taxon>
        <taxon>Nakamurella</taxon>
    </lineage>
</organism>
<evidence type="ECO:0000256" key="2">
    <source>
        <dbReference type="ARBA" id="ARBA00023315"/>
    </source>
</evidence>
<dbReference type="EMBL" id="LT629710">
    <property type="protein sequence ID" value="SDP41207.1"/>
    <property type="molecule type" value="Genomic_DNA"/>
</dbReference>
<dbReference type="OrthoDB" id="9788274at2"/>
<dbReference type="InterPro" id="IPR016039">
    <property type="entry name" value="Thiolase-like"/>
</dbReference>
<evidence type="ECO:0000256" key="1">
    <source>
        <dbReference type="ARBA" id="ARBA00022679"/>
    </source>
</evidence>
<dbReference type="NCBIfam" id="NF006720">
    <property type="entry name" value="PRK09258.1"/>
    <property type="match status" value="1"/>
</dbReference>
<dbReference type="InterPro" id="IPR013747">
    <property type="entry name" value="ACP_syn_III_C"/>
</dbReference>
<evidence type="ECO:0000259" key="4">
    <source>
        <dbReference type="Pfam" id="PF08545"/>
    </source>
</evidence>
<gene>
    <name evidence="5" type="ORF">SAMN04515671_4108</name>
</gene>
<evidence type="ECO:0000313" key="6">
    <source>
        <dbReference type="Proteomes" id="UP000198741"/>
    </source>
</evidence>
<evidence type="ECO:0000313" key="5">
    <source>
        <dbReference type="EMBL" id="SDP41207.1"/>
    </source>
</evidence>
<dbReference type="STRING" id="1090615.SAMN04515671_4108"/>
<proteinExistence type="predicted"/>
<dbReference type="Gene3D" id="3.40.47.10">
    <property type="match status" value="2"/>
</dbReference>
<protein>
    <submittedName>
        <fullName evidence="5">3-oxoacyl-[acyl-carrier-protein] synthase-3</fullName>
    </submittedName>
</protein>
<dbReference type="RefSeq" id="WP_090479775.1">
    <property type="nucleotide sequence ID" value="NZ_LT629710.1"/>
</dbReference>
<dbReference type="PANTHER" id="PTHR34069">
    <property type="entry name" value="3-OXOACYL-[ACYL-CARRIER-PROTEIN] SYNTHASE 3"/>
    <property type="match status" value="1"/>
</dbReference>
<feature type="domain" description="Beta-ketoacyl-[acyl-carrier-protein] synthase III C-terminal" evidence="3">
    <location>
        <begin position="264"/>
        <end position="333"/>
    </location>
</feature>
<dbReference type="InterPro" id="IPR013751">
    <property type="entry name" value="ACP_syn_III_N"/>
</dbReference>
<accession>A0A1H0SHM1</accession>
<feature type="domain" description="Beta-ketoacyl-[acyl-carrier-protein] synthase III N-terminal" evidence="4">
    <location>
        <begin position="123"/>
        <end position="204"/>
    </location>
</feature>
<sequence>MGENAIHRFSNTVVLSVCAIEAPQVITSDEIDRRLEAVYERVGLRAGMIQRLAGIEERRWWDRGTTFADGAAMAGAKAMAEAGVQPRDVGLMINTSVSRAHLEPSTAAGVHDALNLPPSCLNLDITNACLGFVNGMQMAAAMIESGQIEYALVVNGEDARGIHESTISRLHTDGSDAKQVFSQFASLTLGSGAAAMVLGRADQHPAGHRYVGGATRASTSHHDLCVGDMDDMRTDSTGLMNAGLELTKGLWAESAADFGWDTGMDCYVMHQVSNVHTRAIINLLDLDPAKIPLTFPVRGNLGPAAIPFTLAGVSAELSEGDRVLLMGIGSGLNASLSEIIW</sequence>